<sequence length="66" mass="7128">MIGTDSSPPPVNGCVRLTPFVPSLTVLRMRREGTMEESMAMAPSVQSAAVHRPPMPSKPSAENVHR</sequence>
<feature type="region of interest" description="Disordered" evidence="1">
    <location>
        <begin position="39"/>
        <end position="66"/>
    </location>
</feature>
<dbReference type="AlphaFoldDB" id="A0A914HI08"/>
<dbReference type="WBParaSite" id="Gr19_v10_g17111.t1">
    <property type="protein sequence ID" value="Gr19_v10_g17111.t1"/>
    <property type="gene ID" value="Gr19_v10_g17111"/>
</dbReference>
<accession>A0A914HI08</accession>
<keyword evidence="2" id="KW-1185">Reference proteome</keyword>
<evidence type="ECO:0000313" key="2">
    <source>
        <dbReference type="Proteomes" id="UP000887572"/>
    </source>
</evidence>
<protein>
    <submittedName>
        <fullName evidence="3">Uncharacterized protein</fullName>
    </submittedName>
</protein>
<dbReference type="Proteomes" id="UP000887572">
    <property type="component" value="Unplaced"/>
</dbReference>
<name>A0A914HI08_GLORO</name>
<evidence type="ECO:0000313" key="3">
    <source>
        <dbReference type="WBParaSite" id="Gr19_v10_g17111.t1"/>
    </source>
</evidence>
<evidence type="ECO:0000256" key="1">
    <source>
        <dbReference type="SAM" id="MobiDB-lite"/>
    </source>
</evidence>
<organism evidence="2 3">
    <name type="scientific">Globodera rostochiensis</name>
    <name type="common">Golden nematode worm</name>
    <name type="synonym">Heterodera rostochiensis</name>
    <dbReference type="NCBI Taxonomy" id="31243"/>
    <lineage>
        <taxon>Eukaryota</taxon>
        <taxon>Metazoa</taxon>
        <taxon>Ecdysozoa</taxon>
        <taxon>Nematoda</taxon>
        <taxon>Chromadorea</taxon>
        <taxon>Rhabditida</taxon>
        <taxon>Tylenchina</taxon>
        <taxon>Tylenchomorpha</taxon>
        <taxon>Tylenchoidea</taxon>
        <taxon>Heteroderidae</taxon>
        <taxon>Heteroderinae</taxon>
        <taxon>Globodera</taxon>
    </lineage>
</organism>
<reference evidence="3" key="1">
    <citation type="submission" date="2022-11" db="UniProtKB">
        <authorList>
            <consortium name="WormBaseParasite"/>
        </authorList>
    </citation>
    <scope>IDENTIFICATION</scope>
</reference>
<proteinExistence type="predicted"/>